<dbReference type="Proteomes" id="UP000265020">
    <property type="component" value="Unassembled WGS sequence"/>
</dbReference>
<dbReference type="AlphaFoldDB" id="A0A3Q2D2Y5"/>
<feature type="chain" id="PRO_5018629916" evidence="6">
    <location>
        <begin position="29"/>
        <end position="195"/>
    </location>
</feature>
<dbReference type="InterPro" id="IPR024565">
    <property type="entry name" value="P518"/>
</dbReference>
<dbReference type="GO" id="GO:0005576">
    <property type="term" value="C:extracellular region"/>
    <property type="evidence" value="ECO:0007669"/>
    <property type="project" value="UniProtKB-SubCell"/>
</dbReference>
<feature type="region of interest" description="Disordered" evidence="5">
    <location>
        <begin position="62"/>
        <end position="88"/>
    </location>
</feature>
<keyword evidence="3" id="KW-0964">Secreted</keyword>
<evidence type="ECO:0000256" key="2">
    <source>
        <dbReference type="ARBA" id="ARBA00005516"/>
    </source>
</evidence>
<reference evidence="7" key="2">
    <citation type="submission" date="2025-09" db="UniProtKB">
        <authorList>
            <consortium name="Ensembl"/>
        </authorList>
    </citation>
    <scope>IDENTIFICATION</scope>
</reference>
<comment type="subcellular location">
    <subcellularLocation>
        <location evidence="1">Secreted</location>
    </subcellularLocation>
</comment>
<feature type="compositionally biased region" description="Acidic residues" evidence="5">
    <location>
        <begin position="79"/>
        <end position="88"/>
    </location>
</feature>
<feature type="signal peptide" evidence="6">
    <location>
        <begin position="1"/>
        <end position="28"/>
    </location>
</feature>
<dbReference type="GO" id="GO:0031854">
    <property type="term" value="F:orexigenic neuropeptide QRFP receptor binding"/>
    <property type="evidence" value="ECO:0007669"/>
    <property type="project" value="InterPro"/>
</dbReference>
<evidence type="ECO:0000256" key="4">
    <source>
        <dbReference type="ARBA" id="ARBA00022815"/>
    </source>
</evidence>
<proteinExistence type="inferred from homology"/>
<evidence type="ECO:0000256" key="6">
    <source>
        <dbReference type="SAM" id="SignalP"/>
    </source>
</evidence>
<keyword evidence="6" id="KW-0732">Signal</keyword>
<feature type="compositionally biased region" description="Polar residues" evidence="5">
    <location>
        <begin position="65"/>
        <end position="77"/>
    </location>
</feature>
<organism evidence="7 8">
    <name type="scientific">Cyprinodon variegatus</name>
    <name type="common">Sheepshead minnow</name>
    <dbReference type="NCBI Taxonomy" id="28743"/>
    <lineage>
        <taxon>Eukaryota</taxon>
        <taxon>Metazoa</taxon>
        <taxon>Chordata</taxon>
        <taxon>Craniata</taxon>
        <taxon>Vertebrata</taxon>
        <taxon>Euteleostomi</taxon>
        <taxon>Actinopterygii</taxon>
        <taxon>Neopterygii</taxon>
        <taxon>Teleostei</taxon>
        <taxon>Neoteleostei</taxon>
        <taxon>Acanthomorphata</taxon>
        <taxon>Ovalentaria</taxon>
        <taxon>Atherinomorphae</taxon>
        <taxon>Cyprinodontiformes</taxon>
        <taxon>Cyprinodontidae</taxon>
        <taxon>Cyprinodon</taxon>
    </lineage>
</organism>
<keyword evidence="8" id="KW-1185">Reference proteome</keyword>
<dbReference type="Ensembl" id="ENSCVAT00000019920.1">
    <property type="protein sequence ID" value="ENSCVAP00000012619.1"/>
    <property type="gene ID" value="ENSCVAG00000015033.1"/>
</dbReference>
<comment type="similarity">
    <text evidence="2">Belongs to the RFamide neuropeptide family.</text>
</comment>
<accession>A0A3Q2D2Y5</accession>
<dbReference type="OMA" id="SLESMHY"/>
<evidence type="ECO:0000256" key="1">
    <source>
        <dbReference type="ARBA" id="ARBA00004613"/>
    </source>
</evidence>
<feature type="compositionally biased region" description="Basic and acidic residues" evidence="5">
    <location>
        <begin position="170"/>
        <end position="195"/>
    </location>
</feature>
<feature type="compositionally biased region" description="Basic residues" evidence="5">
    <location>
        <begin position="156"/>
        <end position="169"/>
    </location>
</feature>
<evidence type="ECO:0000256" key="3">
    <source>
        <dbReference type="ARBA" id="ARBA00022525"/>
    </source>
</evidence>
<evidence type="ECO:0000313" key="8">
    <source>
        <dbReference type="Proteomes" id="UP000265020"/>
    </source>
</evidence>
<name>A0A3Q2D2Y5_CYPVA</name>
<dbReference type="Pfam" id="PF11109">
    <property type="entry name" value="RFamide_26RFa"/>
    <property type="match status" value="1"/>
</dbReference>
<feature type="region of interest" description="Disordered" evidence="5">
    <location>
        <begin position="156"/>
        <end position="195"/>
    </location>
</feature>
<sequence length="195" mass="22368">MRLPFRIGASQVILLFLELLFPVPPTVSTHPLSSLAFYPTLDRRELESPLYDLKSPLQDLKDPKNWSNWPQSPQNTLSESEEKDESWEEMQLLRAQRGDLLELPLSPFAGDNSLEIRNYKEGGEGEEGWKRNDALTSMAGGLQAVSREKGGFGFRFGRKRRREKGRRGGRVMEEAGEERTGESRKRGFSWEKRLD</sequence>
<keyword evidence="4" id="KW-0027">Amidation</keyword>
<protein>
    <submittedName>
        <fullName evidence="7">Uncharacterized protein</fullName>
    </submittedName>
</protein>
<dbReference type="GeneTree" id="ENSGT00940000176878"/>
<reference evidence="7" key="1">
    <citation type="submission" date="2025-08" db="UniProtKB">
        <authorList>
            <consortium name="Ensembl"/>
        </authorList>
    </citation>
    <scope>IDENTIFICATION</scope>
</reference>
<evidence type="ECO:0000313" key="7">
    <source>
        <dbReference type="Ensembl" id="ENSCVAP00000012619.1"/>
    </source>
</evidence>
<evidence type="ECO:0000256" key="5">
    <source>
        <dbReference type="SAM" id="MobiDB-lite"/>
    </source>
</evidence>